<reference evidence="2 3" key="1">
    <citation type="journal article" date="2016" name="Nature">
        <title>Redefining the invertebrate RNA virosphere.</title>
        <authorList>
            <person name="Shi M."/>
            <person name="Lin X.D."/>
            <person name="Tian J.H."/>
            <person name="Chen L.J."/>
            <person name="Chen X."/>
            <person name="Li C.X."/>
            <person name="Qin X.C."/>
            <person name="Li J."/>
            <person name="Cao J.P."/>
            <person name="Eden J.S."/>
            <person name="Buchmann J."/>
            <person name="Wang W."/>
            <person name="Xu J."/>
            <person name="Holmes E.C."/>
            <person name="Zhang Y.Z."/>
        </authorList>
    </citation>
    <scope>NUCLEOTIDE SEQUENCE [LARGE SCALE GENOMIC DNA]</scope>
    <source>
        <strain evidence="2 3">SXXX11646</strain>
    </source>
</reference>
<accession>A0A1L3KL22</accession>
<organism evidence="2 3">
    <name type="scientific">Sanxia Qinvirus-like virus 1</name>
    <dbReference type="NCBI Taxonomy" id="1923354"/>
    <lineage>
        <taxon>Viruses</taxon>
        <taxon>Riboviria</taxon>
        <taxon>Orthornavirae</taxon>
        <taxon>Negarnaviricota</taxon>
        <taxon>Haploviricotina</taxon>
        <taxon>Chunqiuviricetes</taxon>
        <taxon>Muvirales</taxon>
        <taxon>Qinviridae</taxon>
        <taxon>Yingvirus</taxon>
        <taxon>Yingvirus sanxiaense</taxon>
    </lineage>
</organism>
<name>A0A1L3KL22_9VIRU</name>
<sequence length="451" mass="49651">MSADHTQNPSAGGSSTSSRNDPPVLNPLEIPLNYPNEPDYTTINIPLINGDWEGGLAADGDLDLDGDDRLVILVRKGASDQQTMGRTVAATCLNLMQQGNYLDKTLRERCLMLSSVMVLLNCGLICTDNRSKANDGGWVEDKAKRVPVDAVNDESQKAIEEASSNVSKRIAATIIAATKVSYWKENHHTGSFTSKEMTYIKRVLRAVYHDDMASDPAMVATVHRIGHWASTKRTLHDLGVNGILGVTPIIHNLARLTPAEDIRKRISSTPAGTARTAIAYEISKRLLSSALGALCPNTMDFMPLKTTIDQILARPVRYHMGAHYLTGKGRDSMFRDEDSDRLLGRCGTFANYFLKGSTIMNSPHLKDWRTKEDFSESFAQVCANFQIAARKRAKNTLSAYATTGASFNESYQATCEAWGLRPNMDIVAAGPSVKRFKRDESDDEDLDDLDN</sequence>
<dbReference type="RefSeq" id="YP_009337850.1">
    <property type="nucleotide sequence ID" value="NC_033285.1"/>
</dbReference>
<dbReference type="Proteomes" id="UP000203314">
    <property type="component" value="Genome"/>
</dbReference>
<evidence type="ECO:0000313" key="3">
    <source>
        <dbReference type="Proteomes" id="UP000203314"/>
    </source>
</evidence>
<dbReference type="OrthoDB" id="24634at10239"/>
<dbReference type="EMBL" id="KX883997">
    <property type="protein sequence ID" value="APG78074.1"/>
    <property type="molecule type" value="Genomic_RNA"/>
</dbReference>
<evidence type="ECO:0000313" key="2">
    <source>
        <dbReference type="EMBL" id="APG78074.1"/>
    </source>
</evidence>
<dbReference type="GeneID" id="30855520"/>
<keyword evidence="3" id="KW-1185">Reference proteome</keyword>
<evidence type="ECO:0008006" key="4">
    <source>
        <dbReference type="Google" id="ProtNLM"/>
    </source>
</evidence>
<protein>
    <recommendedName>
        <fullName evidence="4">Nucleoprotein</fullName>
    </recommendedName>
</protein>
<dbReference type="KEGG" id="vg:30855520"/>
<evidence type="ECO:0000256" key="1">
    <source>
        <dbReference type="SAM" id="MobiDB-lite"/>
    </source>
</evidence>
<feature type="region of interest" description="Disordered" evidence="1">
    <location>
        <begin position="1"/>
        <end position="29"/>
    </location>
</feature>
<feature type="compositionally biased region" description="Polar residues" evidence="1">
    <location>
        <begin position="1"/>
        <end position="20"/>
    </location>
</feature>
<proteinExistence type="predicted"/>